<protein>
    <submittedName>
        <fullName evidence="2">Uncharacterized protein</fullName>
    </submittedName>
</protein>
<keyword evidence="3" id="KW-1185">Reference proteome</keyword>
<reference evidence="2 3" key="1">
    <citation type="submission" date="2024-08" db="EMBL/GenBank/DDBJ databases">
        <title>Whole-genome sequencing of halo(alkali)philic microorganisms from hypersaline lakes.</title>
        <authorList>
            <person name="Sorokin D.Y."/>
            <person name="Merkel A.Y."/>
            <person name="Messina E."/>
            <person name="Yakimov M."/>
        </authorList>
    </citation>
    <scope>NUCLEOTIDE SEQUENCE [LARGE SCALE GENOMIC DNA]</scope>
    <source>
        <strain evidence="2 3">AB-hyl4</strain>
    </source>
</reference>
<feature type="transmembrane region" description="Helical" evidence="1">
    <location>
        <begin position="20"/>
        <end position="41"/>
    </location>
</feature>
<name>A0ABV4U2Z6_9BACT</name>
<evidence type="ECO:0000313" key="3">
    <source>
        <dbReference type="Proteomes" id="UP001575105"/>
    </source>
</evidence>
<keyword evidence="1" id="KW-0812">Transmembrane</keyword>
<organism evidence="2 3">
    <name type="scientific">Natronomicrosphaera hydrolytica</name>
    <dbReference type="NCBI Taxonomy" id="3242702"/>
    <lineage>
        <taxon>Bacteria</taxon>
        <taxon>Pseudomonadati</taxon>
        <taxon>Planctomycetota</taxon>
        <taxon>Phycisphaerae</taxon>
        <taxon>Phycisphaerales</taxon>
        <taxon>Phycisphaeraceae</taxon>
        <taxon>Natronomicrosphaera</taxon>
    </lineage>
</organism>
<feature type="transmembrane region" description="Helical" evidence="1">
    <location>
        <begin position="47"/>
        <end position="67"/>
    </location>
</feature>
<proteinExistence type="predicted"/>
<evidence type="ECO:0000313" key="2">
    <source>
        <dbReference type="EMBL" id="MFA9477960.1"/>
    </source>
</evidence>
<dbReference type="EMBL" id="JBGUBD010000003">
    <property type="protein sequence ID" value="MFA9477960.1"/>
    <property type="molecule type" value="Genomic_DNA"/>
</dbReference>
<dbReference type="RefSeq" id="WP_425344884.1">
    <property type="nucleotide sequence ID" value="NZ_JBGUBD010000003.1"/>
</dbReference>
<evidence type="ECO:0000256" key="1">
    <source>
        <dbReference type="SAM" id="Phobius"/>
    </source>
</evidence>
<accession>A0ABV4U2Z6</accession>
<keyword evidence="1" id="KW-1133">Transmembrane helix</keyword>
<gene>
    <name evidence="2" type="ORF">ACERK3_06570</name>
</gene>
<comment type="caution">
    <text evidence="2">The sequence shown here is derived from an EMBL/GenBank/DDBJ whole genome shotgun (WGS) entry which is preliminary data.</text>
</comment>
<keyword evidence="1" id="KW-0472">Membrane</keyword>
<dbReference type="Proteomes" id="UP001575105">
    <property type="component" value="Unassembled WGS sequence"/>
</dbReference>
<sequence>MNDHQPMGEVEKRRTEVRPFFRLLCLPIVLIAPFSLAVLVYMEGSMFLIGASTLVLFFAGFGWIMLYGTRPRWWT</sequence>